<accession>A0A5M4B1M8</accession>
<protein>
    <recommendedName>
        <fullName evidence="1">Polysaccharide pyruvyl transferase domain-containing protein</fullName>
    </recommendedName>
</protein>
<organism evidence="2 3">
    <name type="scientific">Prolixibacter bellariivorans</name>
    <dbReference type="NCBI Taxonomy" id="314319"/>
    <lineage>
        <taxon>Bacteria</taxon>
        <taxon>Pseudomonadati</taxon>
        <taxon>Bacteroidota</taxon>
        <taxon>Bacteroidia</taxon>
        <taxon>Marinilabiliales</taxon>
        <taxon>Prolixibacteraceae</taxon>
        <taxon>Prolixibacter</taxon>
    </lineage>
</organism>
<reference evidence="2 3" key="1">
    <citation type="submission" date="2019-10" db="EMBL/GenBank/DDBJ databases">
        <title>Prolixibacter strains distinguished by the presence of nitrate reductase genes were adept at nitrate-dependent anaerobic corrosion of metallic iron and carbon steel.</title>
        <authorList>
            <person name="Iino T."/>
            <person name="Shono N."/>
            <person name="Ito K."/>
            <person name="Nakamura R."/>
            <person name="Sueoka K."/>
            <person name="Harayama S."/>
            <person name="Ohkuma M."/>
        </authorList>
    </citation>
    <scope>NUCLEOTIDE SEQUENCE [LARGE SCALE GENOMIC DNA]</scope>
    <source>
        <strain evidence="2 3">JCM 13498</strain>
    </source>
</reference>
<sequence>MKIATLTFQFSINFGAQLQCLALQEVLKEMGHDVEVLQYNPDFTKKKAPFYRNIGIKQNGLSFALKHAFVKLVYASKMVNRFNKFQKKHLNLTEPCDLNTIGEISQRYNAIVVGSDQVWGPAHHKNATYFIGWKPEFKGKRISYAPCCAINKTDEKYKANIANSLNQFDFLSVRNLETQAFVEELTGLNTPVVLDPTFLVDFPQFLHSFKAPYKKYILAYIIGNEIKGGHENMIREIKKVRGNIPVIAIILSENHIKFFPWADKTYWSLTPDEWVSLIASADFFYTDSFHGVVFGVKSNVNLLAYYVDEKRKSRFVDLSVRFNLKSNIVNSVSEALARNCINRGAPDYELTHKIIREERIISKAFLKKALGTEKS</sequence>
<feature type="domain" description="Polysaccharide pyruvyl transferase" evidence="1">
    <location>
        <begin position="13"/>
        <end position="307"/>
    </location>
</feature>
<keyword evidence="3" id="KW-1185">Reference proteome</keyword>
<dbReference type="OrthoDB" id="9799278at2"/>
<dbReference type="Pfam" id="PF04230">
    <property type="entry name" value="PS_pyruv_trans"/>
    <property type="match status" value="1"/>
</dbReference>
<evidence type="ECO:0000313" key="2">
    <source>
        <dbReference type="EMBL" id="GET33964.1"/>
    </source>
</evidence>
<dbReference type="EMBL" id="BLAX01000001">
    <property type="protein sequence ID" value="GET33964.1"/>
    <property type="molecule type" value="Genomic_DNA"/>
</dbReference>
<evidence type="ECO:0000259" key="1">
    <source>
        <dbReference type="Pfam" id="PF04230"/>
    </source>
</evidence>
<dbReference type="InterPro" id="IPR007345">
    <property type="entry name" value="Polysacch_pyruvyl_Trfase"/>
</dbReference>
<dbReference type="Proteomes" id="UP000391834">
    <property type="component" value="Unassembled WGS sequence"/>
</dbReference>
<gene>
    <name evidence="2" type="ORF">PbJCM13498_28270</name>
</gene>
<evidence type="ECO:0000313" key="3">
    <source>
        <dbReference type="Proteomes" id="UP000391834"/>
    </source>
</evidence>
<proteinExistence type="predicted"/>
<dbReference type="RefSeq" id="WP_027585820.1">
    <property type="nucleotide sequence ID" value="NZ_BLAX01000001.1"/>
</dbReference>
<comment type="caution">
    <text evidence="2">The sequence shown here is derived from an EMBL/GenBank/DDBJ whole genome shotgun (WGS) entry which is preliminary data.</text>
</comment>
<dbReference type="AlphaFoldDB" id="A0A5M4B1M8"/>
<name>A0A5M4B1M8_9BACT</name>